<feature type="non-terminal residue" evidence="1">
    <location>
        <position position="79"/>
    </location>
</feature>
<dbReference type="Proteomes" id="UP001141253">
    <property type="component" value="Chromosome 11"/>
</dbReference>
<comment type="caution">
    <text evidence="1">The sequence shown here is derived from an EMBL/GenBank/DDBJ whole genome shotgun (WGS) entry which is preliminary data.</text>
</comment>
<evidence type="ECO:0000313" key="2">
    <source>
        <dbReference type="Proteomes" id="UP001141253"/>
    </source>
</evidence>
<organism evidence="1 2">
    <name type="scientific">Salix suchowensis</name>
    <dbReference type="NCBI Taxonomy" id="1278906"/>
    <lineage>
        <taxon>Eukaryota</taxon>
        <taxon>Viridiplantae</taxon>
        <taxon>Streptophyta</taxon>
        <taxon>Embryophyta</taxon>
        <taxon>Tracheophyta</taxon>
        <taxon>Spermatophyta</taxon>
        <taxon>Magnoliopsida</taxon>
        <taxon>eudicotyledons</taxon>
        <taxon>Gunneridae</taxon>
        <taxon>Pentapetalae</taxon>
        <taxon>rosids</taxon>
        <taxon>fabids</taxon>
        <taxon>Malpighiales</taxon>
        <taxon>Salicaceae</taxon>
        <taxon>Saliceae</taxon>
        <taxon>Salix</taxon>
    </lineage>
</organism>
<reference evidence="1" key="2">
    <citation type="journal article" date="2023" name="Int. J. Mol. Sci.">
        <title>De Novo Assembly and Annotation of 11 Diverse Shrub Willow (Salix) Genomes Reveals Novel Gene Organization in Sex-Linked Regions.</title>
        <authorList>
            <person name="Hyden B."/>
            <person name="Feng K."/>
            <person name="Yates T.B."/>
            <person name="Jawdy S."/>
            <person name="Cereghino C."/>
            <person name="Smart L.B."/>
            <person name="Muchero W."/>
        </authorList>
    </citation>
    <scope>NUCLEOTIDE SEQUENCE</scope>
    <source>
        <tissue evidence="1">Shoot tip</tissue>
    </source>
</reference>
<reference evidence="1" key="1">
    <citation type="submission" date="2022-10" db="EMBL/GenBank/DDBJ databases">
        <authorList>
            <person name="Hyden B.L."/>
            <person name="Feng K."/>
            <person name="Yates T."/>
            <person name="Jawdy S."/>
            <person name="Smart L.B."/>
            <person name="Muchero W."/>
        </authorList>
    </citation>
    <scope>NUCLEOTIDE SEQUENCE</scope>
    <source>
        <tissue evidence="1">Shoot tip</tissue>
    </source>
</reference>
<evidence type="ECO:0000313" key="1">
    <source>
        <dbReference type="EMBL" id="KAJ6332675.1"/>
    </source>
</evidence>
<name>A0ABQ9ADP6_9ROSI</name>
<dbReference type="EMBL" id="JAPFFI010000021">
    <property type="protein sequence ID" value="KAJ6332675.1"/>
    <property type="molecule type" value="Genomic_DNA"/>
</dbReference>
<gene>
    <name evidence="1" type="ORF">OIU77_008689</name>
</gene>
<sequence>MNLLRNTSVETSLCCFIQSRRGKDGPSSDRIMQITGHRNCHLCHFRKVEFHRLANNYVDALITQRKRRPSPEPKNFQAS</sequence>
<keyword evidence="2" id="KW-1185">Reference proteome</keyword>
<accession>A0ABQ9ADP6</accession>
<protein>
    <submittedName>
        <fullName evidence="1">Uncharacterized protein</fullName>
    </submittedName>
</protein>
<proteinExistence type="predicted"/>